<dbReference type="RefSeq" id="WP_056961113.1">
    <property type="nucleotide sequence ID" value="NZ_AZFQ01000050.1"/>
</dbReference>
<dbReference type="Gene3D" id="3.90.550.20">
    <property type="match status" value="1"/>
</dbReference>
<evidence type="ECO:0000313" key="3">
    <source>
        <dbReference type="Proteomes" id="UP000051166"/>
    </source>
</evidence>
<dbReference type="SUPFAM" id="SSF53448">
    <property type="entry name" value="Nucleotide-diphospho-sugar transferases"/>
    <property type="match status" value="1"/>
</dbReference>
<dbReference type="STRING" id="1423801.FD50_GL001250"/>
<dbReference type="PANTHER" id="PTHR32385">
    <property type="entry name" value="MANNOSYL PHOSPHORYLINOSITOL CERAMIDE SYNTHASE"/>
    <property type="match status" value="1"/>
</dbReference>
<dbReference type="OrthoDB" id="9802987at2"/>
<keyword evidence="3" id="KW-1185">Reference proteome</keyword>
<dbReference type="AlphaFoldDB" id="A0A0R1V492"/>
<proteinExistence type="predicted"/>
<dbReference type="PATRIC" id="fig|1423801.4.peg.1278"/>
<dbReference type="Pfam" id="PF04488">
    <property type="entry name" value="Gly_transf_sug"/>
    <property type="match status" value="1"/>
</dbReference>
<dbReference type="InterPro" id="IPR007577">
    <property type="entry name" value="GlycoTrfase_DXD_sugar-bd_CS"/>
</dbReference>
<name>A0A0R1V492_9LACO</name>
<dbReference type="GO" id="GO:0016020">
    <property type="term" value="C:membrane"/>
    <property type="evidence" value="ECO:0007669"/>
    <property type="project" value="GOC"/>
</dbReference>
<gene>
    <name evidence="2" type="ORF">FD50_GL001250</name>
</gene>
<dbReference type="GO" id="GO:0000030">
    <property type="term" value="F:mannosyltransferase activity"/>
    <property type="evidence" value="ECO:0007669"/>
    <property type="project" value="TreeGrafter"/>
</dbReference>
<dbReference type="GO" id="GO:0051999">
    <property type="term" value="P:mannosyl-inositol phosphorylceramide biosynthetic process"/>
    <property type="evidence" value="ECO:0007669"/>
    <property type="project" value="TreeGrafter"/>
</dbReference>
<keyword evidence="1 2" id="KW-0808">Transferase</keyword>
<comment type="caution">
    <text evidence="2">The sequence shown here is derived from an EMBL/GenBank/DDBJ whole genome shotgun (WGS) entry which is preliminary data.</text>
</comment>
<reference evidence="2 3" key="1">
    <citation type="journal article" date="2015" name="Genome Announc.">
        <title>Expanding the biotechnology potential of lactobacilli through comparative genomics of 213 strains and associated genera.</title>
        <authorList>
            <person name="Sun Z."/>
            <person name="Harris H.M."/>
            <person name="McCann A."/>
            <person name="Guo C."/>
            <person name="Argimon S."/>
            <person name="Zhang W."/>
            <person name="Yang X."/>
            <person name="Jeffery I.B."/>
            <person name="Cooney J.C."/>
            <person name="Kagawa T.F."/>
            <person name="Liu W."/>
            <person name="Song Y."/>
            <person name="Salvetti E."/>
            <person name="Wrobel A."/>
            <person name="Rasinkangas P."/>
            <person name="Parkhill J."/>
            <person name="Rea M.C."/>
            <person name="O'Sullivan O."/>
            <person name="Ritari J."/>
            <person name="Douillard F.P."/>
            <person name="Paul Ross R."/>
            <person name="Yang R."/>
            <person name="Briner A.E."/>
            <person name="Felis G.E."/>
            <person name="de Vos W.M."/>
            <person name="Barrangou R."/>
            <person name="Klaenhammer T.R."/>
            <person name="Caufield P.W."/>
            <person name="Cui Y."/>
            <person name="Zhang H."/>
            <person name="O'Toole P.W."/>
        </authorList>
    </citation>
    <scope>NUCLEOTIDE SEQUENCE [LARGE SCALE GENOMIC DNA]</scope>
    <source>
        <strain evidence="2 3">DSM 16230</strain>
    </source>
</reference>
<organism evidence="2 3">
    <name type="scientific">Liquorilactobacillus satsumensis DSM 16230 = JCM 12392</name>
    <dbReference type="NCBI Taxonomy" id="1423801"/>
    <lineage>
        <taxon>Bacteria</taxon>
        <taxon>Bacillati</taxon>
        <taxon>Bacillota</taxon>
        <taxon>Bacilli</taxon>
        <taxon>Lactobacillales</taxon>
        <taxon>Lactobacillaceae</taxon>
        <taxon>Liquorilactobacillus</taxon>
    </lineage>
</organism>
<dbReference type="InterPro" id="IPR051706">
    <property type="entry name" value="Glycosyltransferase_domain"/>
</dbReference>
<evidence type="ECO:0000256" key="1">
    <source>
        <dbReference type="ARBA" id="ARBA00022679"/>
    </source>
</evidence>
<dbReference type="Proteomes" id="UP000051166">
    <property type="component" value="Unassembled WGS sequence"/>
</dbReference>
<dbReference type="GeneID" id="98308564"/>
<protein>
    <submittedName>
        <fullName evidence="2">Glycosyltransferase</fullName>
    </submittedName>
</protein>
<accession>A0A0R1V492</accession>
<dbReference type="PANTHER" id="PTHR32385:SF15">
    <property type="entry name" value="INOSITOL PHOSPHOCERAMIDE MANNOSYLTRANSFERASE 1"/>
    <property type="match status" value="1"/>
</dbReference>
<dbReference type="InterPro" id="IPR029044">
    <property type="entry name" value="Nucleotide-diphossugar_trans"/>
</dbReference>
<evidence type="ECO:0000313" key="2">
    <source>
        <dbReference type="EMBL" id="KRL97685.1"/>
    </source>
</evidence>
<dbReference type="EMBL" id="AZFQ01000050">
    <property type="protein sequence ID" value="KRL97685.1"/>
    <property type="molecule type" value="Genomic_DNA"/>
</dbReference>
<sequence>MIPKKIHYCWFGGGQLPEQYQEYLAGWQRLCPDYEIICWNEKNYDVNKNKYMAQASQQQKWSFVSDYAGFDVVYEYGGIYLDTDVELVKNLDELLDQQAFFGMESNEEGIAVAPGLGFGAEKGNPIIGGLRDMYEGLSFIKDNGELNIVAIPVYATQYLAQRGFQKTDRLQNVAGATIYPTDYFAPLDFLTGEVKLTANTYSIHHYSALWQDERSRRHTQIIRKVNQRLGKKWGMKVNWFLRAGWGIWRRLRALISHQS</sequence>